<evidence type="ECO:0000313" key="2">
    <source>
        <dbReference type="Proteomes" id="UP001163324"/>
    </source>
</evidence>
<dbReference type="Proteomes" id="UP001163324">
    <property type="component" value="Chromosome 2"/>
</dbReference>
<comment type="caution">
    <text evidence="1">The sequence shown here is derived from an EMBL/GenBank/DDBJ whole genome shotgun (WGS) entry which is preliminary data.</text>
</comment>
<keyword evidence="2" id="KW-1185">Reference proteome</keyword>
<organism evidence="1 2">
    <name type="scientific">Trichothecium roseum</name>
    <dbReference type="NCBI Taxonomy" id="47278"/>
    <lineage>
        <taxon>Eukaryota</taxon>
        <taxon>Fungi</taxon>
        <taxon>Dikarya</taxon>
        <taxon>Ascomycota</taxon>
        <taxon>Pezizomycotina</taxon>
        <taxon>Sordariomycetes</taxon>
        <taxon>Hypocreomycetidae</taxon>
        <taxon>Hypocreales</taxon>
        <taxon>Hypocreales incertae sedis</taxon>
        <taxon>Trichothecium</taxon>
    </lineage>
</organism>
<reference evidence="1" key="1">
    <citation type="submission" date="2022-10" db="EMBL/GenBank/DDBJ databases">
        <title>Complete Genome of Trichothecium roseum strain YXFP-22015, a Plant Pathogen Isolated from Citrus.</title>
        <authorList>
            <person name="Wang Y."/>
            <person name="Zhu L."/>
        </authorList>
    </citation>
    <scope>NUCLEOTIDE SEQUENCE</scope>
    <source>
        <strain evidence="1">YXFP-22015</strain>
    </source>
</reference>
<evidence type="ECO:0000313" key="1">
    <source>
        <dbReference type="EMBL" id="KAI9902816.1"/>
    </source>
</evidence>
<sequence length="172" mass="18979">MPPAKSRNHDDSKADQAGGKEKGNGHTSTKMRRVTSQQGTSGLREVQNASAVVAPPVAETAAPSIEWASFDRDSLVKYRRHYHLMTPSCFKSTFHSMVLSQPAGIGKFSPTMRARRTQRQTKEQLALACRKHFNGLGVQENDVIVDLIYKIRSENAEKSATPNKQSSVVVVE</sequence>
<protein>
    <submittedName>
        <fullName evidence="1">Uncharacterized protein</fullName>
    </submittedName>
</protein>
<accession>A0ACC0V8K5</accession>
<dbReference type="EMBL" id="CM047941">
    <property type="protein sequence ID" value="KAI9902816.1"/>
    <property type="molecule type" value="Genomic_DNA"/>
</dbReference>
<proteinExistence type="predicted"/>
<gene>
    <name evidence="1" type="ORF">N3K66_002168</name>
</gene>
<name>A0ACC0V8K5_9HYPO</name>